<dbReference type="RefSeq" id="WP_188849457.1">
    <property type="nucleotide sequence ID" value="NZ_BMJJ01000002.1"/>
</dbReference>
<dbReference type="AlphaFoldDB" id="A0A916XTH6"/>
<organism evidence="2 3">
    <name type="scientific">Aureimonas glaciei</name>
    <dbReference type="NCBI Taxonomy" id="1776957"/>
    <lineage>
        <taxon>Bacteria</taxon>
        <taxon>Pseudomonadati</taxon>
        <taxon>Pseudomonadota</taxon>
        <taxon>Alphaproteobacteria</taxon>
        <taxon>Hyphomicrobiales</taxon>
        <taxon>Aurantimonadaceae</taxon>
        <taxon>Aureimonas</taxon>
    </lineage>
</organism>
<dbReference type="Pfam" id="PF11748">
    <property type="entry name" value="DUF3306"/>
    <property type="match status" value="1"/>
</dbReference>
<evidence type="ECO:0008006" key="4">
    <source>
        <dbReference type="Google" id="ProtNLM"/>
    </source>
</evidence>
<evidence type="ECO:0000313" key="2">
    <source>
        <dbReference type="EMBL" id="GGD08970.1"/>
    </source>
</evidence>
<dbReference type="Proteomes" id="UP000613160">
    <property type="component" value="Unassembled WGS sequence"/>
</dbReference>
<name>A0A916XTH6_9HYPH</name>
<sequence>MSTDFIARWSRRKRGVDPSPVPPLDPQAQSLAAPGAVARDGSDQPVDPVDDSTEAEGAAIPAALTAEDLADLPDPEELTAASDITGFLRSGVPAALRNRALRRMWSIDPDIRDAIGDARDYAWDWNIPGGMPVSGPIPASIDVDKMVRGIFGTDRVQEEIGPDPEAALPEIQQPADNPVEEPVAPSAERQDPLLVAAETPGAEAAGVDPDPSKDTPPAAPQARPLRHGGALPS</sequence>
<evidence type="ECO:0000256" key="1">
    <source>
        <dbReference type="SAM" id="MobiDB-lite"/>
    </source>
</evidence>
<reference evidence="2" key="2">
    <citation type="submission" date="2020-09" db="EMBL/GenBank/DDBJ databases">
        <authorList>
            <person name="Sun Q."/>
            <person name="Zhou Y."/>
        </authorList>
    </citation>
    <scope>NUCLEOTIDE SEQUENCE</scope>
    <source>
        <strain evidence="2">CGMCC 1.15493</strain>
    </source>
</reference>
<dbReference type="EMBL" id="BMJJ01000002">
    <property type="protein sequence ID" value="GGD08970.1"/>
    <property type="molecule type" value="Genomic_DNA"/>
</dbReference>
<dbReference type="InterPro" id="IPR021735">
    <property type="entry name" value="DUF3306"/>
</dbReference>
<feature type="region of interest" description="Disordered" evidence="1">
    <location>
        <begin position="1"/>
        <end position="58"/>
    </location>
</feature>
<reference evidence="2" key="1">
    <citation type="journal article" date="2014" name="Int. J. Syst. Evol. Microbiol.">
        <title>Complete genome sequence of Corynebacterium casei LMG S-19264T (=DSM 44701T), isolated from a smear-ripened cheese.</title>
        <authorList>
            <consortium name="US DOE Joint Genome Institute (JGI-PGF)"/>
            <person name="Walter F."/>
            <person name="Albersmeier A."/>
            <person name="Kalinowski J."/>
            <person name="Ruckert C."/>
        </authorList>
    </citation>
    <scope>NUCLEOTIDE SEQUENCE</scope>
    <source>
        <strain evidence="2">CGMCC 1.15493</strain>
    </source>
</reference>
<accession>A0A916XTH6</accession>
<comment type="caution">
    <text evidence="2">The sequence shown here is derived from an EMBL/GenBank/DDBJ whole genome shotgun (WGS) entry which is preliminary data.</text>
</comment>
<gene>
    <name evidence="2" type="ORF">GCM10011335_09780</name>
</gene>
<protein>
    <recommendedName>
        <fullName evidence="4">DUF3306 domain-containing protein</fullName>
    </recommendedName>
</protein>
<feature type="region of interest" description="Disordered" evidence="1">
    <location>
        <begin position="166"/>
        <end position="233"/>
    </location>
</feature>
<evidence type="ECO:0000313" key="3">
    <source>
        <dbReference type="Proteomes" id="UP000613160"/>
    </source>
</evidence>
<keyword evidence="3" id="KW-1185">Reference proteome</keyword>
<proteinExistence type="predicted"/>